<name>A0ABW2RLV7_9BACL</name>
<dbReference type="GO" id="GO:0016874">
    <property type="term" value="F:ligase activity"/>
    <property type="evidence" value="ECO:0007669"/>
    <property type="project" value="UniProtKB-KW"/>
</dbReference>
<dbReference type="RefSeq" id="WP_379865689.1">
    <property type="nucleotide sequence ID" value="NZ_JBHTBW010000045.1"/>
</dbReference>
<dbReference type="EMBL" id="JBHTBW010000045">
    <property type="protein sequence ID" value="MFC7442060.1"/>
    <property type="molecule type" value="Genomic_DNA"/>
</dbReference>
<protein>
    <submittedName>
        <fullName evidence="4">RNA ligase family protein</fullName>
    </submittedName>
</protein>
<dbReference type="Pfam" id="PF01068">
    <property type="entry name" value="DNA_ligase_A_M"/>
    <property type="match status" value="1"/>
</dbReference>
<dbReference type="InterPro" id="IPR050191">
    <property type="entry name" value="ATP-dep_DNA_ligase"/>
</dbReference>
<comment type="similarity">
    <text evidence="1">Belongs to the ATP-dependent DNA ligase family.</text>
</comment>
<accession>A0ABW2RLV7</accession>
<dbReference type="Gene3D" id="3.30.470.30">
    <property type="entry name" value="DNA ligase/mRNA capping enzyme"/>
    <property type="match status" value="1"/>
</dbReference>
<dbReference type="Gene3D" id="3.30.1490.70">
    <property type="match status" value="1"/>
</dbReference>
<feature type="domain" description="ATP-dependent DNA ligase family profile" evidence="3">
    <location>
        <begin position="99"/>
        <end position="190"/>
    </location>
</feature>
<dbReference type="CDD" id="cd07906">
    <property type="entry name" value="Adenylation_DNA_ligase_LigD_LigC"/>
    <property type="match status" value="1"/>
</dbReference>
<dbReference type="InterPro" id="IPR012310">
    <property type="entry name" value="DNA_ligase_ATP-dep_cent"/>
</dbReference>
<evidence type="ECO:0000256" key="1">
    <source>
        <dbReference type="ARBA" id="ARBA00007572"/>
    </source>
</evidence>
<evidence type="ECO:0000256" key="2">
    <source>
        <dbReference type="ARBA" id="ARBA00022598"/>
    </source>
</evidence>
<dbReference type="PANTHER" id="PTHR45674">
    <property type="entry name" value="DNA LIGASE 1/3 FAMILY MEMBER"/>
    <property type="match status" value="1"/>
</dbReference>
<organism evidence="4 5">
    <name type="scientific">Laceyella putida</name>
    <dbReference type="NCBI Taxonomy" id="110101"/>
    <lineage>
        <taxon>Bacteria</taxon>
        <taxon>Bacillati</taxon>
        <taxon>Bacillota</taxon>
        <taxon>Bacilli</taxon>
        <taxon>Bacillales</taxon>
        <taxon>Thermoactinomycetaceae</taxon>
        <taxon>Laceyella</taxon>
    </lineage>
</organism>
<evidence type="ECO:0000313" key="5">
    <source>
        <dbReference type="Proteomes" id="UP001596500"/>
    </source>
</evidence>
<dbReference type="PROSITE" id="PS50160">
    <property type="entry name" value="DNA_LIGASE_A3"/>
    <property type="match status" value="1"/>
</dbReference>
<evidence type="ECO:0000259" key="3">
    <source>
        <dbReference type="PROSITE" id="PS50160"/>
    </source>
</evidence>
<gene>
    <name evidence="4" type="ORF">ACFQNG_13255</name>
</gene>
<evidence type="ECO:0000313" key="4">
    <source>
        <dbReference type="EMBL" id="MFC7442060.1"/>
    </source>
</evidence>
<proteinExistence type="inferred from homology"/>
<dbReference type="SUPFAM" id="SSF56091">
    <property type="entry name" value="DNA ligase/mRNA capping enzyme, catalytic domain"/>
    <property type="match status" value="1"/>
</dbReference>
<dbReference type="Proteomes" id="UP001596500">
    <property type="component" value="Unassembled WGS sequence"/>
</dbReference>
<reference evidence="5" key="1">
    <citation type="journal article" date="2019" name="Int. J. Syst. Evol. Microbiol.">
        <title>The Global Catalogue of Microorganisms (GCM) 10K type strain sequencing project: providing services to taxonomists for standard genome sequencing and annotation.</title>
        <authorList>
            <consortium name="The Broad Institute Genomics Platform"/>
            <consortium name="The Broad Institute Genome Sequencing Center for Infectious Disease"/>
            <person name="Wu L."/>
            <person name="Ma J."/>
        </authorList>
    </citation>
    <scope>NUCLEOTIDE SEQUENCE [LARGE SCALE GENOMIC DNA]</scope>
    <source>
        <strain evidence="5">CGMCC 1.12942</strain>
    </source>
</reference>
<keyword evidence="2 4" id="KW-0436">Ligase</keyword>
<dbReference type="PANTHER" id="PTHR45674:SF4">
    <property type="entry name" value="DNA LIGASE 1"/>
    <property type="match status" value="1"/>
</dbReference>
<comment type="caution">
    <text evidence="4">The sequence shown here is derived from an EMBL/GenBank/DDBJ whole genome shotgun (WGS) entry which is preliminary data.</text>
</comment>
<keyword evidence="5" id="KW-1185">Reference proteome</keyword>
<sequence length="283" mass="32153">MLSPMLLHKATEPISHSSYIAELKLDGIRLILSTVSGQIQCWTRHGTPCTDRFPELATLNLPPGVVLDGELIVTDEQSHPDFEAILTRFQTTNEHKIRTLMKSDPVQFCVFDVLMIGGQDVTRLPLHERKTILQDKINEQTHLSLVRSIPGEKAGAFFDLVSQQNLEGIVMKKVNSIYQVGKRSHDWLKVIAYHHHDVLLTAIRKEEFGWLIGLEEEGWVRLAGIIEFPPPPDARKAVWSIVNQAKVDEDKEFIYLEPAITMKVKSRGLTKRGMIRTPVFQSF</sequence>